<evidence type="ECO:0000313" key="2">
    <source>
        <dbReference type="Proteomes" id="UP000319716"/>
    </source>
</evidence>
<name>A0A4Y1ZEH5_9BACL</name>
<organism evidence="1 2">
    <name type="scientific">Sporolactobacillus inulinus</name>
    <dbReference type="NCBI Taxonomy" id="2078"/>
    <lineage>
        <taxon>Bacteria</taxon>
        <taxon>Bacillati</taxon>
        <taxon>Bacillota</taxon>
        <taxon>Bacilli</taxon>
        <taxon>Bacillales</taxon>
        <taxon>Sporolactobacillaceae</taxon>
        <taxon>Sporolactobacillus</taxon>
    </lineage>
</organism>
<reference evidence="1 2" key="1">
    <citation type="submission" date="2017-11" db="EMBL/GenBank/DDBJ databases">
        <title>Draft Genome Sequence of Sporolactobacillus inulinus NBRC 111894 Isolated from Koso, a Japanese Sugar-Vegetable Fermented Beverage.</title>
        <authorList>
            <person name="Chiou T.Y."/>
            <person name="Oshima K."/>
            <person name="Suda W."/>
            <person name="Hattori M."/>
            <person name="Takahashi T."/>
        </authorList>
    </citation>
    <scope>NUCLEOTIDE SEQUENCE [LARGE SCALE GENOMIC DNA]</scope>
    <source>
        <strain evidence="1 2">NBRC111894</strain>
    </source>
</reference>
<dbReference type="AlphaFoldDB" id="A0A4Y1ZEH5"/>
<comment type="caution">
    <text evidence="1">The sequence shown here is derived from an EMBL/GenBank/DDBJ whole genome shotgun (WGS) entry which is preliminary data.</text>
</comment>
<dbReference type="Proteomes" id="UP000319716">
    <property type="component" value="Unassembled WGS sequence"/>
</dbReference>
<dbReference type="EMBL" id="BEXB01000025">
    <property type="protein sequence ID" value="GAY77399.1"/>
    <property type="molecule type" value="Genomic_DNA"/>
</dbReference>
<sequence length="53" mass="6214">MIVRLLVLVWIFLLVVHLDVKMAVVKTETIDLNFIVKGWSRECRDFLVNSLVQ</sequence>
<gene>
    <name evidence="1" type="ORF">NBRC111894_2953</name>
</gene>
<accession>A0A4Y1ZEH5</accession>
<evidence type="ECO:0000313" key="1">
    <source>
        <dbReference type="EMBL" id="GAY77399.1"/>
    </source>
</evidence>
<proteinExistence type="predicted"/>
<protein>
    <submittedName>
        <fullName evidence="1">Uncharacterized protein</fullName>
    </submittedName>
</protein>